<reference evidence="2" key="1">
    <citation type="submission" date="2023-04" db="EMBL/GenBank/DDBJ databases">
        <authorList>
            <consortium name="ELIXIR-Norway"/>
        </authorList>
    </citation>
    <scope>NUCLEOTIDE SEQUENCE [LARGE SCALE GENOMIC DNA]</scope>
</reference>
<protein>
    <submittedName>
        <fullName evidence="2">Uncharacterized protein</fullName>
    </submittedName>
</protein>
<organism evidence="2 3">
    <name type="scientific">Rangifer tarandus platyrhynchus</name>
    <name type="common">Svalbard reindeer</name>
    <dbReference type="NCBI Taxonomy" id="3082113"/>
    <lineage>
        <taxon>Eukaryota</taxon>
        <taxon>Metazoa</taxon>
        <taxon>Chordata</taxon>
        <taxon>Craniata</taxon>
        <taxon>Vertebrata</taxon>
        <taxon>Euteleostomi</taxon>
        <taxon>Mammalia</taxon>
        <taxon>Eutheria</taxon>
        <taxon>Laurasiatheria</taxon>
        <taxon>Artiodactyla</taxon>
        <taxon>Ruminantia</taxon>
        <taxon>Pecora</taxon>
        <taxon>Cervidae</taxon>
        <taxon>Odocoileinae</taxon>
        <taxon>Rangifer</taxon>
    </lineage>
</organism>
<evidence type="ECO:0000313" key="2">
    <source>
        <dbReference type="EMBL" id="CAI9152768.1"/>
    </source>
</evidence>
<name>A0ABN8XTP7_RANTA</name>
<sequence length="122" mass="13676">MCTNRDMGPSAVAAADQDGDQTEDSSDVLEESRKRPSRQRKSENQMMPLLLGLQVYFLPGGQSHFKGTEKTPISLESTFNLDLSTFKITFQQRAAGLSFKLLLRSASKISKSKEKNLDQSWF</sequence>
<gene>
    <name evidence="2" type="ORF">MRATA1EN1_LOCUS1730</name>
</gene>
<evidence type="ECO:0000313" key="3">
    <source>
        <dbReference type="Proteomes" id="UP001176941"/>
    </source>
</evidence>
<proteinExistence type="predicted"/>
<dbReference type="EMBL" id="OX459946">
    <property type="protein sequence ID" value="CAI9152768.1"/>
    <property type="molecule type" value="Genomic_DNA"/>
</dbReference>
<accession>A0ABN8XTP7</accession>
<feature type="compositionally biased region" description="Acidic residues" evidence="1">
    <location>
        <begin position="17"/>
        <end position="29"/>
    </location>
</feature>
<feature type="region of interest" description="Disordered" evidence="1">
    <location>
        <begin position="1"/>
        <end position="45"/>
    </location>
</feature>
<dbReference type="Proteomes" id="UP001176941">
    <property type="component" value="Chromosome 10"/>
</dbReference>
<evidence type="ECO:0000256" key="1">
    <source>
        <dbReference type="SAM" id="MobiDB-lite"/>
    </source>
</evidence>
<keyword evidence="3" id="KW-1185">Reference proteome</keyword>